<reference evidence="7" key="1">
    <citation type="submission" date="2015-12" db="EMBL/GenBank/DDBJ databases">
        <title>Genome sequence of a biocontrol rhizobacterium Chryseobacterium kwangjuense strain KJ1R5 isolated from pepper (Capsicum annuum L.).</title>
        <authorList>
            <person name="Jeong J.-J."/>
            <person name="Park H."/>
            <person name="Mannaa M."/>
            <person name="Sang M.K."/>
            <person name="Choi I.-G."/>
            <person name="Kim K.D."/>
        </authorList>
    </citation>
    <scope>NUCLEOTIDE SEQUENCE [LARGE SCALE GENOMIC DNA]</scope>
    <source>
        <strain evidence="7">KJ1R5</strain>
    </source>
</reference>
<evidence type="ECO:0000256" key="4">
    <source>
        <dbReference type="SAM" id="Phobius"/>
    </source>
</evidence>
<organism evidence="6 7">
    <name type="scientific">Chryseobacterium kwangjuense</name>
    <dbReference type="NCBI Taxonomy" id="267125"/>
    <lineage>
        <taxon>Bacteria</taxon>
        <taxon>Pseudomonadati</taxon>
        <taxon>Bacteroidota</taxon>
        <taxon>Flavobacteriia</taxon>
        <taxon>Flavobacteriales</taxon>
        <taxon>Weeksellaceae</taxon>
        <taxon>Chryseobacterium group</taxon>
        <taxon>Chryseobacterium</taxon>
    </lineage>
</organism>
<dbReference type="InterPro" id="IPR018060">
    <property type="entry name" value="HTH_AraC"/>
</dbReference>
<keyword evidence="3" id="KW-0804">Transcription</keyword>
<feature type="transmembrane region" description="Helical" evidence="4">
    <location>
        <begin position="97"/>
        <end position="118"/>
    </location>
</feature>
<evidence type="ECO:0000259" key="5">
    <source>
        <dbReference type="PROSITE" id="PS01124"/>
    </source>
</evidence>
<feature type="transmembrane region" description="Helical" evidence="4">
    <location>
        <begin position="174"/>
        <end position="191"/>
    </location>
</feature>
<protein>
    <recommendedName>
        <fullName evidence="5">HTH araC/xylS-type domain-containing protein</fullName>
    </recommendedName>
</protein>
<dbReference type="InterPro" id="IPR009057">
    <property type="entry name" value="Homeodomain-like_sf"/>
</dbReference>
<gene>
    <name evidence="6" type="ORF">AU378_16090</name>
</gene>
<dbReference type="AlphaFoldDB" id="A0A135W8I4"/>
<feature type="transmembrane region" description="Helical" evidence="4">
    <location>
        <begin position="64"/>
        <end position="85"/>
    </location>
</feature>
<dbReference type="SUPFAM" id="SSF46689">
    <property type="entry name" value="Homeodomain-like"/>
    <property type="match status" value="1"/>
</dbReference>
<dbReference type="Proteomes" id="UP000070513">
    <property type="component" value="Unassembled WGS sequence"/>
</dbReference>
<sequence length="384" mass="44258">MKTGWQLIYISGVSIALFIFILLITKQKKNTADKILTLWFFFALAHLIFITGYASGFIRQFPSFIGWELPLPFLHGPFLYLYILFLSGQQRYQWAYLLHFIPALLTSVLLGFILPGIQSDQSMLSAYQPLFRVVIGCIMISGVVYVVLSLILLYRHRQNIRGQFSNTEKITLNWMRYLISGMGVIWIVVIFLQSPRALYSVVALFIFFIGYFGIRQAGIFSNPASVHSVVLPTTLEVIELPEKNEIITEVTDRVKYEKTKLEDTKAAEIQSRLEQLMKEQEYYKDPELTLGDLAKMLDIHPGVLSQVINSKEGKNFYDYINTFRVEAFKQLLLEPESRQYTLLALAFECGFSSKTSFNRNFKKITQMSPSSYVKQQRVEMQDGD</sequence>
<dbReference type="GO" id="GO:0043565">
    <property type="term" value="F:sequence-specific DNA binding"/>
    <property type="evidence" value="ECO:0007669"/>
    <property type="project" value="InterPro"/>
</dbReference>
<keyword evidence="1" id="KW-0805">Transcription regulation</keyword>
<evidence type="ECO:0000256" key="1">
    <source>
        <dbReference type="ARBA" id="ARBA00023015"/>
    </source>
</evidence>
<dbReference type="PROSITE" id="PS01124">
    <property type="entry name" value="HTH_ARAC_FAMILY_2"/>
    <property type="match status" value="1"/>
</dbReference>
<feature type="transmembrane region" description="Helical" evidence="4">
    <location>
        <begin position="130"/>
        <end position="154"/>
    </location>
</feature>
<keyword evidence="2" id="KW-0238">DNA-binding</keyword>
<dbReference type="GO" id="GO:0003700">
    <property type="term" value="F:DNA-binding transcription factor activity"/>
    <property type="evidence" value="ECO:0007669"/>
    <property type="project" value="InterPro"/>
</dbReference>
<feature type="domain" description="HTH araC/xylS-type" evidence="5">
    <location>
        <begin position="271"/>
        <end position="375"/>
    </location>
</feature>
<evidence type="ECO:0000313" key="7">
    <source>
        <dbReference type="Proteomes" id="UP000070513"/>
    </source>
</evidence>
<dbReference type="OrthoDB" id="9779074at2"/>
<dbReference type="PANTHER" id="PTHR43280:SF29">
    <property type="entry name" value="ARAC-FAMILY TRANSCRIPTIONAL REGULATOR"/>
    <property type="match status" value="1"/>
</dbReference>
<keyword evidence="4" id="KW-1133">Transmembrane helix</keyword>
<comment type="caution">
    <text evidence="6">The sequence shown here is derived from an EMBL/GenBank/DDBJ whole genome shotgun (WGS) entry which is preliminary data.</text>
</comment>
<dbReference type="EMBL" id="LPUR01000016">
    <property type="protein sequence ID" value="KXH81233.1"/>
    <property type="molecule type" value="Genomic_DNA"/>
</dbReference>
<dbReference type="RefSeq" id="WP_062652413.1">
    <property type="nucleotide sequence ID" value="NZ_LPUR01000016.1"/>
</dbReference>
<reference evidence="6 7" key="2">
    <citation type="journal article" date="2016" name="Genome Announc.">
        <title>Draft Genome Sequence of a Biocontrol Rhizobacterium, Chryseobacterium kwangjuense Strain KJ1R5, Isolated from Pepper (Capsicum annuum).</title>
        <authorList>
            <person name="Jeong J.J."/>
            <person name="Park H."/>
            <person name="Park B.H."/>
            <person name="Mannaa M."/>
            <person name="Sang M.K."/>
            <person name="Choi I.G."/>
            <person name="Kim K.D."/>
        </authorList>
    </citation>
    <scope>NUCLEOTIDE SEQUENCE [LARGE SCALE GENOMIC DNA]</scope>
    <source>
        <strain evidence="6 7">KJ1R5</strain>
    </source>
</reference>
<feature type="transmembrane region" description="Helical" evidence="4">
    <location>
        <begin position="36"/>
        <end position="58"/>
    </location>
</feature>
<keyword evidence="4" id="KW-0812">Transmembrane</keyword>
<name>A0A135W8I4_9FLAO</name>
<keyword evidence="4" id="KW-0472">Membrane</keyword>
<feature type="transmembrane region" description="Helical" evidence="4">
    <location>
        <begin position="6"/>
        <end position="24"/>
    </location>
</feature>
<dbReference type="Gene3D" id="1.10.10.60">
    <property type="entry name" value="Homeodomain-like"/>
    <property type="match status" value="2"/>
</dbReference>
<accession>A0A135W8I4</accession>
<dbReference type="PANTHER" id="PTHR43280">
    <property type="entry name" value="ARAC-FAMILY TRANSCRIPTIONAL REGULATOR"/>
    <property type="match status" value="1"/>
</dbReference>
<evidence type="ECO:0000256" key="3">
    <source>
        <dbReference type="ARBA" id="ARBA00023163"/>
    </source>
</evidence>
<evidence type="ECO:0000313" key="6">
    <source>
        <dbReference type="EMBL" id="KXH81233.1"/>
    </source>
</evidence>
<dbReference type="SMART" id="SM00342">
    <property type="entry name" value="HTH_ARAC"/>
    <property type="match status" value="1"/>
</dbReference>
<dbReference type="Pfam" id="PF12833">
    <property type="entry name" value="HTH_18"/>
    <property type="match status" value="1"/>
</dbReference>
<feature type="transmembrane region" description="Helical" evidence="4">
    <location>
        <begin position="197"/>
        <end position="214"/>
    </location>
</feature>
<evidence type="ECO:0000256" key="2">
    <source>
        <dbReference type="ARBA" id="ARBA00023125"/>
    </source>
</evidence>
<proteinExistence type="predicted"/>